<evidence type="ECO:0000313" key="2">
    <source>
        <dbReference type="EMBL" id="CAE7400773.1"/>
    </source>
</evidence>
<evidence type="ECO:0000256" key="1">
    <source>
        <dbReference type="SAM" id="MobiDB-lite"/>
    </source>
</evidence>
<dbReference type="EMBL" id="CAJNJA010017406">
    <property type="protein sequence ID" value="CAE7400773.1"/>
    <property type="molecule type" value="Genomic_DNA"/>
</dbReference>
<keyword evidence="3" id="KW-1185">Reference proteome</keyword>
<feature type="compositionally biased region" description="Basic residues" evidence="1">
    <location>
        <begin position="322"/>
        <end position="333"/>
    </location>
</feature>
<proteinExistence type="predicted"/>
<feature type="compositionally biased region" description="Low complexity" evidence="1">
    <location>
        <begin position="1"/>
        <end position="16"/>
    </location>
</feature>
<reference evidence="2" key="1">
    <citation type="submission" date="2021-02" db="EMBL/GenBank/DDBJ databases">
        <authorList>
            <person name="Dougan E. K."/>
            <person name="Rhodes N."/>
            <person name="Thang M."/>
            <person name="Chan C."/>
        </authorList>
    </citation>
    <scope>NUCLEOTIDE SEQUENCE</scope>
</reference>
<protein>
    <submittedName>
        <fullName evidence="2">Uncharacterized protein</fullName>
    </submittedName>
</protein>
<sequence>MATATAATPTENASPATKRKEEAKPQTVLKPENYITVNEWSVLQKGPGSARLETLLRRYLLLGLSSLTEQTVKRGLAMLLALAAPELAQMPTYEEIYEEVQIFKRSWESLNAEADDPPMGKDVKAGIWLFHIPMRSASKLLQKNRTGRLPRPDGKAVQQQQNADEFQSRMDEAFGRLERLLDQGYGQNALQDGDRRQLQLAAGSRSEMSSSAGVSFALGNPAQAVSAAKQAHEGQQAEQTSPRRPSALQLALPAAEAEAAEESAPGENDLDDEALFQKLKDRKAGVLKKPAAASAMSGKGNLPKDKSAAAQKKTDGQGQANKNKKGKGKGKGKLSKDKSASHKEEKQEARGSHGKRNFPLVWEDGLIHKNYASRMYKRAGTWAKHQGFSEQQVGDCQREAHREAIILWKKKNGC</sequence>
<feature type="region of interest" description="Disordered" evidence="1">
    <location>
        <begin position="225"/>
        <end position="269"/>
    </location>
</feature>
<name>A0A812QS29_9DINO</name>
<evidence type="ECO:0000313" key="3">
    <source>
        <dbReference type="Proteomes" id="UP000601435"/>
    </source>
</evidence>
<dbReference type="Proteomes" id="UP000601435">
    <property type="component" value="Unassembled WGS sequence"/>
</dbReference>
<accession>A0A812QS29</accession>
<dbReference type="AlphaFoldDB" id="A0A812QS29"/>
<comment type="caution">
    <text evidence="2">The sequence shown here is derived from an EMBL/GenBank/DDBJ whole genome shotgun (WGS) entry which is preliminary data.</text>
</comment>
<feature type="compositionally biased region" description="Basic and acidic residues" evidence="1">
    <location>
        <begin position="302"/>
        <end position="315"/>
    </location>
</feature>
<feature type="region of interest" description="Disordered" evidence="1">
    <location>
        <begin position="1"/>
        <end position="27"/>
    </location>
</feature>
<feature type="compositionally biased region" description="Low complexity" evidence="1">
    <location>
        <begin position="245"/>
        <end position="265"/>
    </location>
</feature>
<feature type="region of interest" description="Disordered" evidence="1">
    <location>
        <begin position="285"/>
        <end position="356"/>
    </location>
</feature>
<organism evidence="2 3">
    <name type="scientific">Symbiodinium necroappetens</name>
    <dbReference type="NCBI Taxonomy" id="1628268"/>
    <lineage>
        <taxon>Eukaryota</taxon>
        <taxon>Sar</taxon>
        <taxon>Alveolata</taxon>
        <taxon>Dinophyceae</taxon>
        <taxon>Suessiales</taxon>
        <taxon>Symbiodiniaceae</taxon>
        <taxon>Symbiodinium</taxon>
    </lineage>
</organism>
<feature type="compositionally biased region" description="Basic and acidic residues" evidence="1">
    <location>
        <begin position="334"/>
        <end position="351"/>
    </location>
</feature>
<dbReference type="OrthoDB" id="434455at2759"/>
<gene>
    <name evidence="2" type="ORF">SNEC2469_LOCUS10965</name>
</gene>
<feature type="region of interest" description="Disordered" evidence="1">
    <location>
        <begin position="145"/>
        <end position="164"/>
    </location>
</feature>